<dbReference type="PANTHER" id="PTHR42748">
    <property type="entry name" value="NITROGEN METABOLITE REPRESSION PROTEIN NMRA FAMILY MEMBER"/>
    <property type="match status" value="1"/>
</dbReference>
<sequence length="332" mass="37749">MAGVKSFVNARVVVLGGTGDQGRSVVKALAKSNEFRVSVLTRDPNSAKAQALVSEFPNVKLLEGSYTTEAGLRTAFADQDVTYFNIDTFTVGEGLEYFWTFRAYEIAIQSGLKWFIYPGSPHRFEDYGFAEKHRNSHNVVASRLSDWLATQPVEQLPWTITYGGIYVEMLSRLLRPHKEGDKVVFKAPMDNDSVVPLIPLDAYGEHIKWALRHPNESIGKRLSAGPYEVTYPQIADAFQKASGKKAEFASVSIDDWMTSISPFVDVEKNFPRGAPDSDPTTFKFRKSFTGWWNMWRDNRKDPLNEDTRWAEEDYPSRPNTLQDWMMQTKYSV</sequence>
<evidence type="ECO:0000259" key="3">
    <source>
        <dbReference type="Pfam" id="PF05368"/>
    </source>
</evidence>
<comment type="similarity">
    <text evidence="1">Belongs to the NmrA-type oxidoreductase family.</text>
</comment>
<keyword evidence="2" id="KW-0521">NADP</keyword>
<dbReference type="InterPro" id="IPR036291">
    <property type="entry name" value="NAD(P)-bd_dom_sf"/>
</dbReference>
<evidence type="ECO:0000256" key="2">
    <source>
        <dbReference type="ARBA" id="ARBA00022857"/>
    </source>
</evidence>
<evidence type="ECO:0000313" key="5">
    <source>
        <dbReference type="Proteomes" id="UP000799772"/>
    </source>
</evidence>
<dbReference type="InterPro" id="IPR051164">
    <property type="entry name" value="NmrA-like_oxidored"/>
</dbReference>
<name>A0A9P4I803_9PEZI</name>
<dbReference type="InterPro" id="IPR008030">
    <property type="entry name" value="NmrA-like"/>
</dbReference>
<dbReference type="PANTHER" id="PTHR42748:SF14">
    <property type="entry name" value="SNOAL-LIKE DOMAIN-CONTAINING PROTEIN"/>
    <property type="match status" value="1"/>
</dbReference>
<reference evidence="4" key="1">
    <citation type="journal article" date="2020" name="Stud. Mycol.">
        <title>101 Dothideomycetes genomes: a test case for predicting lifestyles and emergence of pathogens.</title>
        <authorList>
            <person name="Haridas S."/>
            <person name="Albert R."/>
            <person name="Binder M."/>
            <person name="Bloem J."/>
            <person name="Labutti K."/>
            <person name="Salamov A."/>
            <person name="Andreopoulos B."/>
            <person name="Baker S."/>
            <person name="Barry K."/>
            <person name="Bills G."/>
            <person name="Bluhm B."/>
            <person name="Cannon C."/>
            <person name="Castanera R."/>
            <person name="Culley D."/>
            <person name="Daum C."/>
            <person name="Ezra D."/>
            <person name="Gonzalez J."/>
            <person name="Henrissat B."/>
            <person name="Kuo A."/>
            <person name="Liang C."/>
            <person name="Lipzen A."/>
            <person name="Lutzoni F."/>
            <person name="Magnuson J."/>
            <person name="Mondo S."/>
            <person name="Nolan M."/>
            <person name="Ohm R."/>
            <person name="Pangilinan J."/>
            <person name="Park H.-J."/>
            <person name="Ramirez L."/>
            <person name="Alfaro M."/>
            <person name="Sun H."/>
            <person name="Tritt A."/>
            <person name="Yoshinaga Y."/>
            <person name="Zwiers L.-H."/>
            <person name="Turgeon B."/>
            <person name="Goodwin S."/>
            <person name="Spatafora J."/>
            <person name="Crous P."/>
            <person name="Grigoriev I."/>
        </authorList>
    </citation>
    <scope>NUCLEOTIDE SEQUENCE</scope>
    <source>
        <strain evidence="4">CBS 133067</strain>
    </source>
</reference>
<protein>
    <submittedName>
        <fullName evidence="4">NAD(P)-binding protein</fullName>
    </submittedName>
</protein>
<evidence type="ECO:0000313" key="4">
    <source>
        <dbReference type="EMBL" id="KAF2093722.1"/>
    </source>
</evidence>
<comment type="caution">
    <text evidence="4">The sequence shown here is derived from an EMBL/GenBank/DDBJ whole genome shotgun (WGS) entry which is preliminary data.</text>
</comment>
<dbReference type="OrthoDB" id="300709at2759"/>
<dbReference type="Pfam" id="PF05368">
    <property type="entry name" value="NmrA"/>
    <property type="match status" value="1"/>
</dbReference>
<keyword evidence="5" id="KW-1185">Reference proteome</keyword>
<dbReference type="EMBL" id="ML978137">
    <property type="protein sequence ID" value="KAF2093722.1"/>
    <property type="molecule type" value="Genomic_DNA"/>
</dbReference>
<accession>A0A9P4I803</accession>
<proteinExistence type="inferred from homology"/>
<dbReference type="AlphaFoldDB" id="A0A9P4I803"/>
<dbReference type="SUPFAM" id="SSF51735">
    <property type="entry name" value="NAD(P)-binding Rossmann-fold domains"/>
    <property type="match status" value="1"/>
</dbReference>
<dbReference type="GO" id="GO:0005634">
    <property type="term" value="C:nucleus"/>
    <property type="evidence" value="ECO:0007669"/>
    <property type="project" value="TreeGrafter"/>
</dbReference>
<organism evidence="4 5">
    <name type="scientific">Rhizodiscina lignyota</name>
    <dbReference type="NCBI Taxonomy" id="1504668"/>
    <lineage>
        <taxon>Eukaryota</taxon>
        <taxon>Fungi</taxon>
        <taxon>Dikarya</taxon>
        <taxon>Ascomycota</taxon>
        <taxon>Pezizomycotina</taxon>
        <taxon>Dothideomycetes</taxon>
        <taxon>Pleosporomycetidae</taxon>
        <taxon>Aulographales</taxon>
        <taxon>Rhizodiscinaceae</taxon>
        <taxon>Rhizodiscina</taxon>
    </lineage>
</organism>
<dbReference type="Proteomes" id="UP000799772">
    <property type="component" value="Unassembled WGS sequence"/>
</dbReference>
<gene>
    <name evidence="4" type="ORF">NA57DRAFT_61425</name>
</gene>
<evidence type="ECO:0000256" key="1">
    <source>
        <dbReference type="ARBA" id="ARBA00006328"/>
    </source>
</evidence>
<dbReference type="Gene3D" id="3.40.50.720">
    <property type="entry name" value="NAD(P)-binding Rossmann-like Domain"/>
    <property type="match status" value="1"/>
</dbReference>
<feature type="domain" description="NmrA-like" evidence="3">
    <location>
        <begin position="10"/>
        <end position="262"/>
    </location>
</feature>